<protein>
    <submittedName>
        <fullName evidence="2">Uncharacterized protein</fullName>
    </submittedName>
</protein>
<evidence type="ECO:0000313" key="3">
    <source>
        <dbReference type="Proteomes" id="UP000829196"/>
    </source>
</evidence>
<keyword evidence="1" id="KW-0472">Membrane</keyword>
<dbReference type="AlphaFoldDB" id="A0A8T3BS56"/>
<name>A0A8T3BS56_DENNO</name>
<keyword evidence="1" id="KW-0812">Transmembrane</keyword>
<gene>
    <name evidence="2" type="ORF">KFK09_008885</name>
</gene>
<keyword evidence="1" id="KW-1133">Transmembrane helix</keyword>
<accession>A0A8T3BS56</accession>
<dbReference type="Proteomes" id="UP000829196">
    <property type="component" value="Unassembled WGS sequence"/>
</dbReference>
<proteinExistence type="predicted"/>
<evidence type="ECO:0000313" key="2">
    <source>
        <dbReference type="EMBL" id="KAI0516213.1"/>
    </source>
</evidence>
<keyword evidence="3" id="KW-1185">Reference proteome</keyword>
<organism evidence="2 3">
    <name type="scientific">Dendrobium nobile</name>
    <name type="common">Orchid</name>
    <dbReference type="NCBI Taxonomy" id="94219"/>
    <lineage>
        <taxon>Eukaryota</taxon>
        <taxon>Viridiplantae</taxon>
        <taxon>Streptophyta</taxon>
        <taxon>Embryophyta</taxon>
        <taxon>Tracheophyta</taxon>
        <taxon>Spermatophyta</taxon>
        <taxon>Magnoliopsida</taxon>
        <taxon>Liliopsida</taxon>
        <taxon>Asparagales</taxon>
        <taxon>Orchidaceae</taxon>
        <taxon>Epidendroideae</taxon>
        <taxon>Malaxideae</taxon>
        <taxon>Dendrobiinae</taxon>
        <taxon>Dendrobium</taxon>
    </lineage>
</organism>
<dbReference type="SMR" id="A0A8T3BS56"/>
<reference evidence="2" key="1">
    <citation type="journal article" date="2022" name="Front. Genet.">
        <title>Chromosome-Scale Assembly of the Dendrobium nobile Genome Provides Insights Into the Molecular Mechanism of the Biosynthesis of the Medicinal Active Ingredient of Dendrobium.</title>
        <authorList>
            <person name="Xu Q."/>
            <person name="Niu S.-C."/>
            <person name="Li K.-L."/>
            <person name="Zheng P.-J."/>
            <person name="Zhang X.-J."/>
            <person name="Jia Y."/>
            <person name="Liu Y."/>
            <person name="Niu Y.-X."/>
            <person name="Yu L.-H."/>
            <person name="Chen D.-F."/>
            <person name="Zhang G.-Q."/>
        </authorList>
    </citation>
    <scope>NUCLEOTIDE SEQUENCE</scope>
    <source>
        <tissue evidence="2">Leaf</tissue>
    </source>
</reference>
<feature type="transmembrane region" description="Helical" evidence="1">
    <location>
        <begin position="26"/>
        <end position="51"/>
    </location>
</feature>
<dbReference type="EMBL" id="JAGYWB010000007">
    <property type="protein sequence ID" value="KAI0516213.1"/>
    <property type="molecule type" value="Genomic_DNA"/>
</dbReference>
<sequence>MSGGAAPPQVNLSGRPYLTVNLFHSFLFFISFFFFIFFSLLFSFFFLFLYFSPEIRNKLKKKNNNENFFCKSPTLKNFTCSERQGLRPTPIPMLAFILTKTSL</sequence>
<evidence type="ECO:0000256" key="1">
    <source>
        <dbReference type="SAM" id="Phobius"/>
    </source>
</evidence>
<comment type="caution">
    <text evidence="2">The sequence shown here is derived from an EMBL/GenBank/DDBJ whole genome shotgun (WGS) entry which is preliminary data.</text>
</comment>